<evidence type="ECO:0008006" key="2">
    <source>
        <dbReference type="Google" id="ProtNLM"/>
    </source>
</evidence>
<name>A0A6M3LTN0_9ZZZZ</name>
<gene>
    <name evidence="1" type="ORF">MM415B05093_0007</name>
</gene>
<accession>A0A6M3LTN0</accession>
<dbReference type="AlphaFoldDB" id="A0A6M3LTN0"/>
<organism evidence="1">
    <name type="scientific">viral metagenome</name>
    <dbReference type="NCBI Taxonomy" id="1070528"/>
    <lineage>
        <taxon>unclassified sequences</taxon>
        <taxon>metagenomes</taxon>
        <taxon>organismal metagenomes</taxon>
    </lineage>
</organism>
<sequence length="90" mass="10059">MEKGNLIFETKPDRGFVFKAWNTDSKGDALIEVERDGKIIRSFVFPAYKVWNICAHANDIIESELDNDINGYRMAGSDGLGGNVFGSKEE</sequence>
<reference evidence="1" key="1">
    <citation type="submission" date="2020-03" db="EMBL/GenBank/DDBJ databases">
        <title>The deep terrestrial virosphere.</title>
        <authorList>
            <person name="Holmfeldt K."/>
            <person name="Nilsson E."/>
            <person name="Simone D."/>
            <person name="Lopez-Fernandez M."/>
            <person name="Wu X."/>
            <person name="de Brujin I."/>
            <person name="Lundin D."/>
            <person name="Andersson A."/>
            <person name="Bertilsson S."/>
            <person name="Dopson M."/>
        </authorList>
    </citation>
    <scope>NUCLEOTIDE SEQUENCE</scope>
    <source>
        <strain evidence="1">MM415B05093</strain>
    </source>
</reference>
<protein>
    <recommendedName>
        <fullName evidence="2">Bacterial repeat domain-containing protein</fullName>
    </recommendedName>
</protein>
<evidence type="ECO:0000313" key="1">
    <source>
        <dbReference type="EMBL" id="QJA95905.1"/>
    </source>
</evidence>
<dbReference type="EMBL" id="MT143354">
    <property type="protein sequence ID" value="QJA95905.1"/>
    <property type="molecule type" value="Genomic_DNA"/>
</dbReference>
<proteinExistence type="predicted"/>